<organism evidence="2 3">
    <name type="scientific">Paenibacillus oenotherae</name>
    <dbReference type="NCBI Taxonomy" id="1435645"/>
    <lineage>
        <taxon>Bacteria</taxon>
        <taxon>Bacillati</taxon>
        <taxon>Bacillota</taxon>
        <taxon>Bacilli</taxon>
        <taxon>Bacillales</taxon>
        <taxon>Paenibacillaceae</taxon>
        <taxon>Paenibacillus</taxon>
    </lineage>
</organism>
<evidence type="ECO:0000313" key="3">
    <source>
        <dbReference type="Proteomes" id="UP000812277"/>
    </source>
</evidence>
<name>A0ABS7D2J5_9BACL</name>
<dbReference type="Pfam" id="PF20753">
    <property type="entry name" value="DUF6558_C"/>
    <property type="match status" value="1"/>
</dbReference>
<dbReference type="EMBL" id="JAHZIJ010000002">
    <property type="protein sequence ID" value="MBW7474076.1"/>
    <property type="molecule type" value="Genomic_DNA"/>
</dbReference>
<dbReference type="Proteomes" id="UP000812277">
    <property type="component" value="Unassembled WGS sequence"/>
</dbReference>
<protein>
    <submittedName>
        <fullName evidence="2">Phage tail family protein</fullName>
    </submittedName>
</protein>
<comment type="caution">
    <text evidence="2">The sequence shown here is derived from an EMBL/GenBank/DDBJ whole genome shotgun (WGS) entry which is preliminary data.</text>
</comment>
<reference evidence="2 3" key="1">
    <citation type="submission" date="2021-07" db="EMBL/GenBank/DDBJ databases">
        <title>Paenibacillus radiodurans sp. nov., isolated from the southeastern edge of Tengger Desert.</title>
        <authorList>
            <person name="Zhang G."/>
        </authorList>
    </citation>
    <scope>NUCLEOTIDE SEQUENCE [LARGE SCALE GENOMIC DNA]</scope>
    <source>
        <strain evidence="2 3">DT7-4</strain>
    </source>
</reference>
<evidence type="ECO:0000259" key="1">
    <source>
        <dbReference type="Pfam" id="PF20753"/>
    </source>
</evidence>
<dbReference type="RefSeq" id="WP_219871325.1">
    <property type="nucleotide sequence ID" value="NZ_JAHZIJ010000002.1"/>
</dbReference>
<accession>A0ABS7D2J5</accession>
<sequence>MSTWLTLSGMRGYYESYPLSFSLDGDGAISKVSWIAEQPEDTGINVQTSVSYNGGYDWSEWEFCTQHGAIPAMKPSAPLGNALLRYRVFLDSANPLNRPVFSGITFELEPVIVFENKGDSYCQPEIWVTKNGSGDFALINVSQGNEQFKFVNLNHNETVYVNSEREYIESSLSATYRYSNFNDHYLNLPVGEHVFRVSGHAQIQFRYQFRLI</sequence>
<proteinExistence type="predicted"/>
<feature type="domain" description="Phage tail-like C-terminal" evidence="1">
    <location>
        <begin position="120"/>
        <end position="207"/>
    </location>
</feature>
<gene>
    <name evidence="2" type="ORF">K0T92_04925</name>
</gene>
<dbReference type="InterPro" id="IPR048276">
    <property type="entry name" value="Phage_tail-like_C"/>
</dbReference>
<evidence type="ECO:0000313" key="2">
    <source>
        <dbReference type="EMBL" id="MBW7474076.1"/>
    </source>
</evidence>
<keyword evidence="3" id="KW-1185">Reference proteome</keyword>